<evidence type="ECO:0000259" key="2">
    <source>
        <dbReference type="Pfam" id="PF12770"/>
    </source>
</evidence>
<protein>
    <submittedName>
        <fullName evidence="3">CHAT domain-containing protein</fullName>
    </submittedName>
</protein>
<comment type="caution">
    <text evidence="3">The sequence shown here is derived from an EMBL/GenBank/DDBJ whole genome shotgun (WGS) entry which is preliminary data.</text>
</comment>
<dbReference type="InterPro" id="IPR024983">
    <property type="entry name" value="CHAT_dom"/>
</dbReference>
<organism evidence="3 4">
    <name type="scientific">Hymenobacter duratus</name>
    <dbReference type="NCBI Taxonomy" id="2771356"/>
    <lineage>
        <taxon>Bacteria</taxon>
        <taxon>Pseudomonadati</taxon>
        <taxon>Bacteroidota</taxon>
        <taxon>Cytophagia</taxon>
        <taxon>Cytophagales</taxon>
        <taxon>Hymenobacteraceae</taxon>
        <taxon>Hymenobacter</taxon>
    </lineage>
</organism>
<feature type="region of interest" description="Disordered" evidence="1">
    <location>
        <begin position="710"/>
        <end position="736"/>
    </location>
</feature>
<dbReference type="Gene3D" id="3.40.50.1820">
    <property type="entry name" value="alpha/beta hydrolase"/>
    <property type="match status" value="1"/>
</dbReference>
<feature type="region of interest" description="Disordered" evidence="1">
    <location>
        <begin position="1075"/>
        <end position="1098"/>
    </location>
</feature>
<dbReference type="Pfam" id="PF12770">
    <property type="entry name" value="CHAT"/>
    <property type="match status" value="1"/>
</dbReference>
<dbReference type="Proteomes" id="UP000642468">
    <property type="component" value="Unassembled WGS sequence"/>
</dbReference>
<dbReference type="SUPFAM" id="SSF52949">
    <property type="entry name" value="Macro domain-like"/>
    <property type="match status" value="1"/>
</dbReference>
<accession>A0ABR8JIK7</accession>
<dbReference type="EMBL" id="JACWZZ010000004">
    <property type="protein sequence ID" value="MBD2716674.1"/>
    <property type="molecule type" value="Genomic_DNA"/>
</dbReference>
<dbReference type="InterPro" id="IPR029058">
    <property type="entry name" value="AB_hydrolase_fold"/>
</dbReference>
<feature type="domain" description="CHAT" evidence="2">
    <location>
        <begin position="788"/>
        <end position="1065"/>
    </location>
</feature>
<evidence type="ECO:0000256" key="1">
    <source>
        <dbReference type="SAM" id="MobiDB-lite"/>
    </source>
</evidence>
<dbReference type="SUPFAM" id="SSF53474">
    <property type="entry name" value="alpha/beta-Hydrolases"/>
    <property type="match status" value="1"/>
</dbReference>
<keyword evidence="4" id="KW-1185">Reference proteome</keyword>
<name>A0ABR8JIK7_9BACT</name>
<dbReference type="Gene3D" id="3.40.220.10">
    <property type="entry name" value="Leucine Aminopeptidase, subunit E, domain 1"/>
    <property type="match status" value="1"/>
</dbReference>
<dbReference type="InterPro" id="IPR043472">
    <property type="entry name" value="Macro_dom-like"/>
</dbReference>
<reference evidence="3 4" key="1">
    <citation type="submission" date="2020-09" db="EMBL/GenBank/DDBJ databases">
        <authorList>
            <person name="Kim M.K."/>
        </authorList>
    </citation>
    <scope>NUCLEOTIDE SEQUENCE [LARGE SCALE GENOMIC DNA]</scope>
    <source>
        <strain evidence="3 4">BT646</strain>
    </source>
</reference>
<dbReference type="RefSeq" id="WP_190785623.1">
    <property type="nucleotide sequence ID" value="NZ_JACWZZ010000004.1"/>
</dbReference>
<proteinExistence type="predicted"/>
<sequence>MSTSPIHPLWPQPLLDLCQVVAHNQAQTSPPLPQEYQLRQYFGDEEFQYLSGLILKNELLKPNGQDTPTSQPPREAVVVLPDFMGSELHIDGKPFWLNLDAITGGLNKLKVYHEVDRSKEKWPDPMPQVTVGGPDLRLYARAILTLARYWEVHVFAYDWRLSLEHSAKELSAFLQQRGLAERPLRLVAHGSGGLLARCFVRRNASQWYPAHGNAQDNRLVMVGTPNEGTYWAVQLLTGADKLVRWLDKLDLHNSLPDVLRIFNSFPATYELLPPRDQLEGVAKELYQRGTWVPLPVRKHLLESACHLHEKLAGQPNSLDRGSMVAIMGCNQPTIHRLDVVSTGEFRFHETLHGDGRVAFRVAAAATDETDEAPASNALADIPTYYVDESHGSLLRNPLVLKSVGEILYNQRTSTLPTRPIITRTLTQREKHWHRPIGEDLAGTGLEAIAERLAPSRNKQKKEELPAEYLAAEEALVRAAAGEANPTLRLDNLPSDATRTIELHKKVTIRVLQQDIRQVDTDLLLVGRYVGAPLTNRLLDLDRALDSWIRRAVDQGLLSAELGKVFYLPRPAGAAGSVGVKARALLLLGMGEEGYYSHHDLRFLMSNASFTAASLGILRFAAVVLGTRGREGRGGLSEEGALVSFLQGVAEGLDRCGPTNGSGPLALDITLIARDKAQFDRQVEFFSRTAATNRDLVDGLDLLFRKDECRADNFTTPPPDAPKPSLPGDLPKPDRGPRITIERDGTRYRFTALIDGAVIPVRELDVQPYFPSTLPGRLMDAVMLREQETYGELMSTLLFPLDFQDYFAEPLTFVLDRSTASLPWEMACFAQLQNRMANEGRTPGARRSLSRQLQLARQFRTMLSPKPGIPPPRNRSLRVLVIADPAPEPELQLPGARREGRAVVEMLSTIKAFLNRLQPAHAATIKLDVVERIGEAECDFLEIMALILNGSFDVIHFAGHGIFTPDDPNRQGWVFGRDRVLTAREIFRARHVPRLVFANACFSSVIREGTPFAAEELNGSLAGIAEAFFERGVRNYLGTGWPVNDDLALAFAREFYAQVLVGQSAGTLLNYSSFSPQEMNGSTTPDGTQPEASGSQPSTLGKAIASARNCIYSSGGSTWGAYQHYGQATDYLLNWRP</sequence>
<gene>
    <name evidence="3" type="ORF">IC231_16625</name>
</gene>
<feature type="compositionally biased region" description="Pro residues" evidence="1">
    <location>
        <begin position="715"/>
        <end position="724"/>
    </location>
</feature>
<evidence type="ECO:0000313" key="3">
    <source>
        <dbReference type="EMBL" id="MBD2716674.1"/>
    </source>
</evidence>
<evidence type="ECO:0000313" key="4">
    <source>
        <dbReference type="Proteomes" id="UP000642468"/>
    </source>
</evidence>